<keyword evidence="4" id="KW-1185">Reference proteome</keyword>
<comment type="caution">
    <text evidence="3">The sequence shown here is derived from an EMBL/GenBank/DDBJ whole genome shotgun (WGS) entry which is preliminary data.</text>
</comment>
<dbReference type="RefSeq" id="WP_189573044.1">
    <property type="nucleotide sequence ID" value="NZ_BMXI01000017.1"/>
</dbReference>
<dbReference type="EMBL" id="BMXI01000017">
    <property type="protein sequence ID" value="GHC64399.1"/>
    <property type="molecule type" value="Genomic_DNA"/>
</dbReference>
<accession>A0A918U016</accession>
<evidence type="ECO:0000313" key="4">
    <source>
        <dbReference type="Proteomes" id="UP000644507"/>
    </source>
</evidence>
<dbReference type="AlphaFoldDB" id="A0A918U016"/>
<dbReference type="Proteomes" id="UP000644507">
    <property type="component" value="Unassembled WGS sequence"/>
</dbReference>
<feature type="chain" id="PRO_5037665325" description="SLA1 homology domain-containing protein" evidence="2">
    <location>
        <begin position="21"/>
        <end position="423"/>
    </location>
</feature>
<feature type="compositionally biased region" description="Basic and acidic residues" evidence="1">
    <location>
        <begin position="91"/>
        <end position="104"/>
    </location>
</feature>
<evidence type="ECO:0000313" key="3">
    <source>
        <dbReference type="EMBL" id="GHC64399.1"/>
    </source>
</evidence>
<organism evidence="3 4">
    <name type="scientific">Roseibacillus persicicus</name>
    <dbReference type="NCBI Taxonomy" id="454148"/>
    <lineage>
        <taxon>Bacteria</taxon>
        <taxon>Pseudomonadati</taxon>
        <taxon>Verrucomicrobiota</taxon>
        <taxon>Verrucomicrobiia</taxon>
        <taxon>Verrucomicrobiales</taxon>
        <taxon>Verrucomicrobiaceae</taxon>
        <taxon>Roseibacillus</taxon>
    </lineage>
</organism>
<sequence length="423" mass="46918">MKWKSVIPLLSISLLVSLSAESRIWTTKDNRTAEGELITATKTEAIIQFKGQKTSRAIALDTLSEKDQAFVTAFRDNGGAVDPNFDESEFDEKRETNEASERGNEPSLGEIPDNFDDEWPKLVKSPDNVQVDFVSSDEEAKKYTYHSDHYEFICDVPLKPHLVERFAVMFEGTRELCRVMPISTKKAHLSGEDFRHRILLFESEATYFKNGGPPGSAGVFMSGRGGDVVMVPLTSLGVKKVGSSYSVDYGESNNTLPHELAHQLTDPCYYAHGARGWFSEGLAEYVAVTPYRSGNFMVSKTLRAAKDYATEYGREDNGGRALGDEIKAPDLKSYMLQSYGSFTARANFNYGLGLLITTYFFEMEGGGDRIAITAFLKALREGKEGEEALEALLNGRSFNELASDISKGWKSKGVDIEFAMSSE</sequence>
<evidence type="ECO:0000256" key="1">
    <source>
        <dbReference type="SAM" id="MobiDB-lite"/>
    </source>
</evidence>
<feature type="signal peptide" evidence="2">
    <location>
        <begin position="1"/>
        <end position="20"/>
    </location>
</feature>
<evidence type="ECO:0008006" key="5">
    <source>
        <dbReference type="Google" id="ProtNLM"/>
    </source>
</evidence>
<dbReference type="Gene3D" id="2.30.30.700">
    <property type="entry name" value="SLA1 homology domain 1"/>
    <property type="match status" value="1"/>
</dbReference>
<reference evidence="3" key="1">
    <citation type="journal article" date="2014" name="Int. J. Syst. Evol. Microbiol.">
        <title>Complete genome sequence of Corynebacterium casei LMG S-19264T (=DSM 44701T), isolated from a smear-ripened cheese.</title>
        <authorList>
            <consortium name="US DOE Joint Genome Institute (JGI-PGF)"/>
            <person name="Walter F."/>
            <person name="Albersmeier A."/>
            <person name="Kalinowski J."/>
            <person name="Ruckert C."/>
        </authorList>
    </citation>
    <scope>NUCLEOTIDE SEQUENCE</scope>
    <source>
        <strain evidence="3">KCTC 12988</strain>
    </source>
</reference>
<reference evidence="3" key="2">
    <citation type="submission" date="2020-09" db="EMBL/GenBank/DDBJ databases">
        <authorList>
            <person name="Sun Q."/>
            <person name="Kim S."/>
        </authorList>
    </citation>
    <scope>NUCLEOTIDE SEQUENCE</scope>
    <source>
        <strain evidence="3">KCTC 12988</strain>
    </source>
</reference>
<name>A0A918U016_9BACT</name>
<gene>
    <name evidence="3" type="ORF">GCM10007100_35160</name>
</gene>
<evidence type="ECO:0000256" key="2">
    <source>
        <dbReference type="SAM" id="SignalP"/>
    </source>
</evidence>
<proteinExistence type="predicted"/>
<keyword evidence="2" id="KW-0732">Signal</keyword>
<feature type="region of interest" description="Disordered" evidence="1">
    <location>
        <begin position="80"/>
        <end position="116"/>
    </location>
</feature>
<protein>
    <recommendedName>
        <fullName evidence="5">SLA1 homology domain-containing protein</fullName>
    </recommendedName>
</protein>